<feature type="transmembrane region" description="Helical" evidence="1">
    <location>
        <begin position="196"/>
        <end position="221"/>
    </location>
</feature>
<accession>A0A6L9EHA7</accession>
<evidence type="ECO:0000313" key="2">
    <source>
        <dbReference type="EMBL" id="NAS14036.1"/>
    </source>
</evidence>
<feature type="transmembrane region" description="Helical" evidence="1">
    <location>
        <begin position="20"/>
        <end position="40"/>
    </location>
</feature>
<gene>
    <name evidence="2" type="ORF">GTQ38_18645</name>
</gene>
<sequence length="390" mass="44586">MGIKRSVDFLSNAKTKKVSYWTLTGIYIFINALFICKYGERLNFKVSIVVLLILVYGSFIGWVAFVFKKKKYVPTLKRSVLSVLYWLIVGVFTVIFSVVVFSVDGESLSVDRWSALELTVQGITENKYPYSRTDHLGNMSSNFPALGFLGLPFYLLGDVGYLQVLVFALFAFFVFQTCSKRETSFCILLLYLSSPALIWEIIAKSDLVSNLFLVFLFIAHWRKRYQGEILRNPLAFGASVSFLLLTRAIVIIPLMLIFFRDIWQSKMSTKIRIGISAVLIGILICLPTFISAQDWETLIKFNPLSLQANKVPIISYLLLFPIFFIPWITKKYNDHILYSALIIFAIPLIGMLYTIVQFGGHLTLFESKFDISYLSMCIPPILIWIKNSLD</sequence>
<dbReference type="Proteomes" id="UP000475249">
    <property type="component" value="Unassembled WGS sequence"/>
</dbReference>
<feature type="transmembrane region" description="Helical" evidence="1">
    <location>
        <begin position="79"/>
        <end position="103"/>
    </location>
</feature>
<organism evidence="2 3">
    <name type="scientific">Poritiphilus flavus</name>
    <dbReference type="NCBI Taxonomy" id="2697053"/>
    <lineage>
        <taxon>Bacteria</taxon>
        <taxon>Pseudomonadati</taxon>
        <taxon>Bacteroidota</taxon>
        <taxon>Flavobacteriia</taxon>
        <taxon>Flavobacteriales</taxon>
        <taxon>Flavobacteriaceae</taxon>
        <taxon>Poritiphilus</taxon>
    </lineage>
</organism>
<feature type="transmembrane region" description="Helical" evidence="1">
    <location>
        <begin position="271"/>
        <end position="291"/>
    </location>
</feature>
<feature type="transmembrane region" description="Helical" evidence="1">
    <location>
        <begin position="336"/>
        <end position="359"/>
    </location>
</feature>
<reference evidence="2 3" key="1">
    <citation type="submission" date="2020-01" db="EMBL/GenBank/DDBJ databases">
        <title>Bacteria diversity of Porities sp.</title>
        <authorList>
            <person name="Wang G."/>
        </authorList>
    </citation>
    <scope>NUCLEOTIDE SEQUENCE [LARGE SCALE GENOMIC DNA]</scope>
    <source>
        <strain evidence="2 3">R33</strain>
    </source>
</reference>
<evidence type="ECO:0000313" key="3">
    <source>
        <dbReference type="Proteomes" id="UP000475249"/>
    </source>
</evidence>
<keyword evidence="3" id="KW-1185">Reference proteome</keyword>
<feature type="transmembrane region" description="Helical" evidence="1">
    <location>
        <begin position="311"/>
        <end position="329"/>
    </location>
</feature>
<comment type="caution">
    <text evidence="2">The sequence shown here is derived from an EMBL/GenBank/DDBJ whole genome shotgun (WGS) entry which is preliminary data.</text>
</comment>
<name>A0A6L9EHA7_9FLAO</name>
<dbReference type="EMBL" id="WXYO01000008">
    <property type="protein sequence ID" value="NAS14036.1"/>
    <property type="molecule type" value="Genomic_DNA"/>
</dbReference>
<proteinExistence type="predicted"/>
<keyword evidence="1" id="KW-0812">Transmembrane</keyword>
<evidence type="ECO:0008006" key="4">
    <source>
        <dbReference type="Google" id="ProtNLM"/>
    </source>
</evidence>
<protein>
    <recommendedName>
        <fullName evidence="4">DUF2029 domain-containing protein</fullName>
    </recommendedName>
</protein>
<feature type="transmembrane region" description="Helical" evidence="1">
    <location>
        <begin position="46"/>
        <end position="67"/>
    </location>
</feature>
<keyword evidence="1" id="KW-0472">Membrane</keyword>
<keyword evidence="1" id="KW-1133">Transmembrane helix</keyword>
<dbReference type="RefSeq" id="WP_161437065.1">
    <property type="nucleotide sequence ID" value="NZ_WXYO01000008.1"/>
</dbReference>
<feature type="transmembrane region" description="Helical" evidence="1">
    <location>
        <begin position="153"/>
        <end position="175"/>
    </location>
</feature>
<feature type="transmembrane region" description="Helical" evidence="1">
    <location>
        <begin position="233"/>
        <end position="259"/>
    </location>
</feature>
<dbReference type="AlphaFoldDB" id="A0A6L9EHA7"/>
<evidence type="ECO:0000256" key="1">
    <source>
        <dbReference type="SAM" id="Phobius"/>
    </source>
</evidence>